<evidence type="ECO:0000256" key="2">
    <source>
        <dbReference type="SAM" id="MobiDB-lite"/>
    </source>
</evidence>
<feature type="transmembrane region" description="Helical" evidence="3">
    <location>
        <begin position="737"/>
        <end position="755"/>
    </location>
</feature>
<keyword evidence="3" id="KW-0812">Transmembrane</keyword>
<feature type="region of interest" description="Disordered" evidence="2">
    <location>
        <begin position="479"/>
        <end position="522"/>
    </location>
</feature>
<gene>
    <name evidence="4" type="ORF">BSTOLATCC_MIC36462</name>
</gene>
<dbReference type="AlphaFoldDB" id="A0AAU9JHX8"/>
<name>A0AAU9JHX8_9CILI</name>
<evidence type="ECO:0008006" key="6">
    <source>
        <dbReference type="Google" id="ProtNLM"/>
    </source>
</evidence>
<feature type="compositionally biased region" description="Polar residues" evidence="2">
    <location>
        <begin position="510"/>
        <end position="522"/>
    </location>
</feature>
<evidence type="ECO:0000256" key="1">
    <source>
        <dbReference type="SAM" id="Coils"/>
    </source>
</evidence>
<organism evidence="4 5">
    <name type="scientific">Blepharisma stoltei</name>
    <dbReference type="NCBI Taxonomy" id="1481888"/>
    <lineage>
        <taxon>Eukaryota</taxon>
        <taxon>Sar</taxon>
        <taxon>Alveolata</taxon>
        <taxon>Ciliophora</taxon>
        <taxon>Postciliodesmatophora</taxon>
        <taxon>Heterotrichea</taxon>
        <taxon>Heterotrichida</taxon>
        <taxon>Blepharismidae</taxon>
        <taxon>Blepharisma</taxon>
    </lineage>
</organism>
<keyword evidence="5" id="KW-1185">Reference proteome</keyword>
<accession>A0AAU9JHX8</accession>
<dbReference type="Proteomes" id="UP001162131">
    <property type="component" value="Unassembled WGS sequence"/>
</dbReference>
<dbReference type="EMBL" id="CAJZBQ010000036">
    <property type="protein sequence ID" value="CAG9324677.1"/>
    <property type="molecule type" value="Genomic_DNA"/>
</dbReference>
<feature type="region of interest" description="Disordered" evidence="2">
    <location>
        <begin position="191"/>
        <end position="213"/>
    </location>
</feature>
<keyword evidence="3" id="KW-0472">Membrane</keyword>
<proteinExistence type="predicted"/>
<feature type="compositionally biased region" description="Polar residues" evidence="2">
    <location>
        <begin position="203"/>
        <end position="213"/>
    </location>
</feature>
<reference evidence="4" key="1">
    <citation type="submission" date="2021-09" db="EMBL/GenBank/DDBJ databases">
        <authorList>
            <consortium name="AG Swart"/>
            <person name="Singh M."/>
            <person name="Singh A."/>
            <person name="Seah K."/>
            <person name="Emmerich C."/>
        </authorList>
    </citation>
    <scope>NUCLEOTIDE SEQUENCE</scope>
    <source>
        <strain evidence="4">ATCC30299</strain>
    </source>
</reference>
<keyword evidence="3" id="KW-1133">Transmembrane helix</keyword>
<sequence length="758" mass="87042">METKQQSVGEEESKVVQKWQAEQEATREPIEMSESQASSAEKSPLGISEPAVKVFKQLVGEALSQNQKDLHTNLMFMDYVKNVLKKHDEGASGIPTYILSSEIRKYEDSQSPKSAPQPSQPENIVMSAKSTELFKTMIEQKLKEPFVASQNIAEDERFIDNVKSSLKKIDPQLEELPKAYVKKFVEDYSKEKKEENAPEPVPRNSSPTRGLHLNSQSEEIFKGVLKDYLKNNPGEQSLSTNPSLIALIKKKLEGVDNTIAYAPNTLVAKRIEAFLTEEKKEVESSFPKKVNESSEFLPEKLMLNPQATEVFNKMIEEKIRQQPDKISSISSDTEFIASSANKIKAQDGSVVLAPKILISKYIEDYIKNRPQGKKFDTQGFIQKFGEKKPAEIDKPPSESEIKYYLNNRQLSEAQITEELLKKMLQTIADKPESAKSNIINNQLAVVTKALNEAQPDKKEKANKIMFLLNYEVQKLIKPKEPIESPSFETPGRRDESESPTPRQAIRELQPTPQIVSPINDRSSLSSIDQEIISQLEDKPKLLQLQKQLNEKETTINSLNQELKIARDNINDYKNNISVLELNIEELNLQLKASKNQATSNIIEENTRLSKIIKDLEQYGSYNLKQEIENKESEIRCLLEEQEYLRKKIDEKSRENDKAFWQYQDNIKQIQEFYTKNNWSWQEEIEEIKEREEELLKKEIDLKELAYKQKLEKDELERSVQMLNGLKSGGKQRSSIEMIWLGILCFAAGIFINYYFPQA</sequence>
<evidence type="ECO:0000256" key="3">
    <source>
        <dbReference type="SAM" id="Phobius"/>
    </source>
</evidence>
<feature type="coiled-coil region" evidence="1">
    <location>
        <begin position="677"/>
        <end position="704"/>
    </location>
</feature>
<protein>
    <recommendedName>
        <fullName evidence="6">Viral A-type inclusion protein</fullName>
    </recommendedName>
</protein>
<feature type="coiled-coil region" evidence="1">
    <location>
        <begin position="541"/>
        <end position="596"/>
    </location>
</feature>
<feature type="coiled-coil region" evidence="1">
    <location>
        <begin position="620"/>
        <end position="647"/>
    </location>
</feature>
<feature type="region of interest" description="Disordered" evidence="2">
    <location>
        <begin position="1"/>
        <end position="45"/>
    </location>
</feature>
<keyword evidence="1" id="KW-0175">Coiled coil</keyword>
<evidence type="ECO:0000313" key="4">
    <source>
        <dbReference type="EMBL" id="CAG9324677.1"/>
    </source>
</evidence>
<evidence type="ECO:0000313" key="5">
    <source>
        <dbReference type="Proteomes" id="UP001162131"/>
    </source>
</evidence>
<comment type="caution">
    <text evidence="4">The sequence shown here is derived from an EMBL/GenBank/DDBJ whole genome shotgun (WGS) entry which is preliminary data.</text>
</comment>